<sequence>MSRDLTAHNRPVYDELHPYVYGLAAGLVGWFALSAWLLFDRNGDIELALAMVSVLLFVALLLPWLLALIWRKYRRPLEEHQQSIPFREWEAAEFAVWGSTINSTHATIDMLLPLAAVAFGLTAIGIVYLVCASLAP</sequence>
<organism evidence="2 3">
    <name type="scientific">Bradyrhizobium macuxiense</name>
    <dbReference type="NCBI Taxonomy" id="1755647"/>
    <lineage>
        <taxon>Bacteria</taxon>
        <taxon>Pseudomonadati</taxon>
        <taxon>Pseudomonadota</taxon>
        <taxon>Alphaproteobacteria</taxon>
        <taxon>Hyphomicrobiales</taxon>
        <taxon>Nitrobacteraceae</taxon>
        <taxon>Bradyrhizobium</taxon>
    </lineage>
</organism>
<proteinExistence type="predicted"/>
<dbReference type="OrthoDB" id="7375886at2"/>
<gene>
    <name evidence="2" type="ORF">AS156_29650</name>
</gene>
<dbReference type="RefSeq" id="WP_066500774.1">
    <property type="nucleotide sequence ID" value="NZ_LNCU01000022.1"/>
</dbReference>
<name>A0A109K3G6_9BRAD</name>
<protein>
    <submittedName>
        <fullName evidence="2">Uncharacterized protein</fullName>
    </submittedName>
</protein>
<evidence type="ECO:0000313" key="2">
    <source>
        <dbReference type="EMBL" id="KWV60117.1"/>
    </source>
</evidence>
<feature type="transmembrane region" description="Helical" evidence="1">
    <location>
        <begin position="20"/>
        <end position="39"/>
    </location>
</feature>
<keyword evidence="3" id="KW-1185">Reference proteome</keyword>
<accession>A0A109K3G6</accession>
<dbReference type="AlphaFoldDB" id="A0A109K3G6"/>
<evidence type="ECO:0000313" key="3">
    <source>
        <dbReference type="Proteomes" id="UP000057737"/>
    </source>
</evidence>
<feature type="transmembrane region" description="Helical" evidence="1">
    <location>
        <begin position="45"/>
        <end position="70"/>
    </location>
</feature>
<dbReference type="Proteomes" id="UP000057737">
    <property type="component" value="Unassembled WGS sequence"/>
</dbReference>
<keyword evidence="1" id="KW-1133">Transmembrane helix</keyword>
<comment type="caution">
    <text evidence="2">The sequence shown here is derived from an EMBL/GenBank/DDBJ whole genome shotgun (WGS) entry which is preliminary data.</text>
</comment>
<dbReference type="EMBL" id="LNCU01000022">
    <property type="protein sequence ID" value="KWV60117.1"/>
    <property type="molecule type" value="Genomic_DNA"/>
</dbReference>
<reference evidence="2 3" key="1">
    <citation type="submission" date="2015-11" db="EMBL/GenBank/DDBJ databases">
        <title>Draft Genome Sequence of the Strain BR 10303 (Bradyrhizobium sp.) isolated from nodules of Centrolobium paraense.</title>
        <authorList>
            <person name="Zelli J.E."/>
            <person name="Simoes-Araujo J.L."/>
            <person name="Barauna A.C."/>
            <person name="Silva K."/>
        </authorList>
    </citation>
    <scope>NUCLEOTIDE SEQUENCE [LARGE SCALE GENOMIC DNA]</scope>
    <source>
        <strain evidence="2 3">BR 10303</strain>
    </source>
</reference>
<keyword evidence="1" id="KW-0472">Membrane</keyword>
<keyword evidence="1" id="KW-0812">Transmembrane</keyword>
<feature type="transmembrane region" description="Helical" evidence="1">
    <location>
        <begin position="111"/>
        <end position="135"/>
    </location>
</feature>
<evidence type="ECO:0000256" key="1">
    <source>
        <dbReference type="SAM" id="Phobius"/>
    </source>
</evidence>